<comment type="caution">
    <text evidence="2">The sequence shown here is derived from an EMBL/GenBank/DDBJ whole genome shotgun (WGS) entry which is preliminary data.</text>
</comment>
<gene>
    <name evidence="2" type="ORF">GCM10010191_39780</name>
</gene>
<protein>
    <submittedName>
        <fullName evidence="2">Uncharacterized protein</fullName>
    </submittedName>
</protein>
<dbReference type="EMBL" id="BAAARW010000012">
    <property type="protein sequence ID" value="GAA2423704.1"/>
    <property type="molecule type" value="Genomic_DNA"/>
</dbReference>
<accession>A0ABP5WCU4</accession>
<organism evidence="2 3">
    <name type="scientific">Actinomadura vinacea</name>
    <dbReference type="NCBI Taxonomy" id="115336"/>
    <lineage>
        <taxon>Bacteria</taxon>
        <taxon>Bacillati</taxon>
        <taxon>Actinomycetota</taxon>
        <taxon>Actinomycetes</taxon>
        <taxon>Streptosporangiales</taxon>
        <taxon>Thermomonosporaceae</taxon>
        <taxon>Actinomadura</taxon>
    </lineage>
</organism>
<keyword evidence="3" id="KW-1185">Reference proteome</keyword>
<evidence type="ECO:0000256" key="1">
    <source>
        <dbReference type="SAM" id="Phobius"/>
    </source>
</evidence>
<sequence length="58" mass="6186">MGQSEEHADDAPTGPLPVVRDELISAESVRRQDLLTAAVFGAFVILLTGALVAWAWPP</sequence>
<dbReference type="Proteomes" id="UP001501231">
    <property type="component" value="Unassembled WGS sequence"/>
</dbReference>
<keyword evidence="1" id="KW-0812">Transmembrane</keyword>
<proteinExistence type="predicted"/>
<keyword evidence="1" id="KW-1133">Transmembrane helix</keyword>
<evidence type="ECO:0000313" key="3">
    <source>
        <dbReference type="Proteomes" id="UP001501231"/>
    </source>
</evidence>
<keyword evidence="1" id="KW-0472">Membrane</keyword>
<evidence type="ECO:0000313" key="2">
    <source>
        <dbReference type="EMBL" id="GAA2423704.1"/>
    </source>
</evidence>
<feature type="transmembrane region" description="Helical" evidence="1">
    <location>
        <begin position="34"/>
        <end position="56"/>
    </location>
</feature>
<reference evidence="3" key="1">
    <citation type="journal article" date="2019" name="Int. J. Syst. Evol. Microbiol.">
        <title>The Global Catalogue of Microorganisms (GCM) 10K type strain sequencing project: providing services to taxonomists for standard genome sequencing and annotation.</title>
        <authorList>
            <consortium name="The Broad Institute Genomics Platform"/>
            <consortium name="The Broad Institute Genome Sequencing Center for Infectious Disease"/>
            <person name="Wu L."/>
            <person name="Ma J."/>
        </authorList>
    </citation>
    <scope>NUCLEOTIDE SEQUENCE [LARGE SCALE GENOMIC DNA]</scope>
    <source>
        <strain evidence="3">JCM 3325</strain>
    </source>
</reference>
<name>A0ABP5WCU4_9ACTN</name>
<dbReference type="RefSeq" id="WP_344590542.1">
    <property type="nucleotide sequence ID" value="NZ_BAAARW010000012.1"/>
</dbReference>